<dbReference type="PIRSF" id="PIRSF016919">
    <property type="entry name" value="HupE_UreJ"/>
    <property type="match status" value="1"/>
</dbReference>
<keyword evidence="1" id="KW-1133">Transmembrane helix</keyword>
<comment type="caution">
    <text evidence="3">The sequence shown here is derived from an EMBL/GenBank/DDBJ whole genome shotgun (WGS) entry which is preliminary data.</text>
</comment>
<keyword evidence="2" id="KW-0732">Signal</keyword>
<keyword evidence="1" id="KW-0812">Transmembrane</keyword>
<keyword evidence="4" id="KW-1185">Reference proteome</keyword>
<accession>A0ABU9TP42</accession>
<keyword evidence="1" id="KW-0472">Membrane</keyword>
<reference evidence="3 4" key="1">
    <citation type="submission" date="2024-03" db="EMBL/GenBank/DDBJ databases">
        <title>Community enrichment and isolation of bacterial strains for fucoidan degradation.</title>
        <authorList>
            <person name="Sichert A."/>
        </authorList>
    </citation>
    <scope>NUCLEOTIDE SEQUENCE [LARGE SCALE GENOMIC DNA]</scope>
    <source>
        <strain evidence="3 4">AS76</strain>
    </source>
</reference>
<feature type="signal peptide" evidence="2">
    <location>
        <begin position="1"/>
        <end position="25"/>
    </location>
</feature>
<feature type="transmembrane region" description="Helical" evidence="1">
    <location>
        <begin position="99"/>
        <end position="128"/>
    </location>
</feature>
<gene>
    <name evidence="3" type="ORF">WNY58_03710</name>
</gene>
<dbReference type="RefSeq" id="WP_082800505.1">
    <property type="nucleotide sequence ID" value="NZ_CAXBCE010000007.1"/>
</dbReference>
<dbReference type="Pfam" id="PF04955">
    <property type="entry name" value="HupE_UreJ"/>
    <property type="match status" value="1"/>
</dbReference>
<feature type="chain" id="PRO_5046867744" evidence="2">
    <location>
        <begin position="26"/>
        <end position="193"/>
    </location>
</feature>
<protein>
    <submittedName>
        <fullName evidence="3">HupE/UreJ family protein</fullName>
    </submittedName>
</protein>
<evidence type="ECO:0000313" key="3">
    <source>
        <dbReference type="EMBL" id="MEM5535494.1"/>
    </source>
</evidence>
<dbReference type="InterPro" id="IPR007038">
    <property type="entry name" value="HupE_UreJ"/>
</dbReference>
<feature type="transmembrane region" description="Helical" evidence="1">
    <location>
        <begin position="171"/>
        <end position="192"/>
    </location>
</feature>
<evidence type="ECO:0000313" key="4">
    <source>
        <dbReference type="Proteomes" id="UP001449225"/>
    </source>
</evidence>
<feature type="transmembrane region" description="Helical" evidence="1">
    <location>
        <begin position="41"/>
        <end position="59"/>
    </location>
</feature>
<organism evidence="3 4">
    <name type="scientific">Neptuniibacter pectenicola</name>
    <dbReference type="NCBI Taxonomy" id="1806669"/>
    <lineage>
        <taxon>Bacteria</taxon>
        <taxon>Pseudomonadati</taxon>
        <taxon>Pseudomonadota</taxon>
        <taxon>Gammaproteobacteria</taxon>
        <taxon>Oceanospirillales</taxon>
        <taxon>Oceanospirillaceae</taxon>
        <taxon>Neptuniibacter</taxon>
    </lineage>
</organism>
<feature type="transmembrane region" description="Helical" evidence="1">
    <location>
        <begin position="140"/>
        <end position="159"/>
    </location>
</feature>
<evidence type="ECO:0000256" key="2">
    <source>
        <dbReference type="SAM" id="SignalP"/>
    </source>
</evidence>
<feature type="transmembrane region" description="Helical" evidence="1">
    <location>
        <begin position="71"/>
        <end position="93"/>
    </location>
</feature>
<dbReference type="EMBL" id="JBBMRA010000002">
    <property type="protein sequence ID" value="MEM5535494.1"/>
    <property type="molecule type" value="Genomic_DNA"/>
</dbReference>
<dbReference type="Proteomes" id="UP001449225">
    <property type="component" value="Unassembled WGS sequence"/>
</dbReference>
<sequence>MTPLKLTLLTSFTAFITTLAPSAFAHSLPMESSLLTGFVHPLLGLDHLLAMLAVGFWAAQQRGKNTRTIPLVFISALLIGFLLGLNAVTLVAIETGIALSVLILGLLIVSAARLPMTLSLPLIGSFALYHGIAHGAEVGVAHAALFATGFIGSTALLHLTGVQSALLVQRYTPLIGKVAGAGIALMGAMLLMA</sequence>
<evidence type="ECO:0000256" key="1">
    <source>
        <dbReference type="SAM" id="Phobius"/>
    </source>
</evidence>
<name>A0ABU9TP42_9GAMM</name>
<proteinExistence type="predicted"/>